<dbReference type="Pfam" id="PF00072">
    <property type="entry name" value="Response_reg"/>
    <property type="match status" value="1"/>
</dbReference>
<evidence type="ECO:0000256" key="3">
    <source>
        <dbReference type="SAM" id="MobiDB-lite"/>
    </source>
</evidence>
<sequence length="620" mass="64879">MAARRARAVEVHGGVAPIGAGSAAIFTAMPTALVVDDDPVARQRLKLLLVNLGVQVRTTASVAEGLRALQEDIGEHGCVTFTRIFCDIVMPEASGDALLGLLTSSGWPCSIVMVTGNASEEERQKCETMGATAVLSKPVRKSVIASYFAADATRDGRQMPGRPAVSVRRAAESSQLANALLVSTLDRSVACGFALRAGNVPSWTVAKGVGKARPASAPRLRGPSGTGDRGALCDGELDWTHTSTAVHALAMGAALALAVHVEAGERDAALGPTGQAAEDAKLFEEQRAPGEEAPRATPERIYRFLMVLIIKNHLDMAVAIVAVVFLERAARRSQLQIGHSNWKSLLLTAIIVASKAHYDEQVWVEDFVTTLRMYHLSAPELHRLEMALLRLTDYGTLVRQSTFTLYSLELVALHHAACPFCAQQPAGAGVEAADAHDECNDECNGHSIPNRPPRPPPHPRSSADRSRQGLRKSLDSARLAREMAKSEEAVISAAAAAAAMPVCRRIDGDATASARVASRAIVANAVAAQPANGSSSQKGARTAAAGGSVDPVPTTAGAQRGGAAASAEAKPMAAKGTRTGAISGNIPGRGVTTAIAAARTHMRPHPPPATVLVQAARSRR</sequence>
<keyword evidence="6" id="KW-1185">Reference proteome</keyword>
<dbReference type="Pfam" id="PF00134">
    <property type="entry name" value="Cyclin_N"/>
    <property type="match status" value="1"/>
</dbReference>
<feature type="modified residue" description="4-aspartylphosphate" evidence="2">
    <location>
        <position position="87"/>
    </location>
</feature>
<dbReference type="OrthoDB" id="10250320at2759"/>
<dbReference type="InterPro" id="IPR011006">
    <property type="entry name" value="CheY-like_superfamily"/>
</dbReference>
<dbReference type="InterPro" id="IPR050595">
    <property type="entry name" value="Bact_response_regulator"/>
</dbReference>
<dbReference type="SMART" id="SM00448">
    <property type="entry name" value="REC"/>
    <property type="match status" value="1"/>
</dbReference>
<proteinExistence type="predicted"/>
<dbReference type="EMBL" id="JAGTXO010000041">
    <property type="protein sequence ID" value="KAG8459439.1"/>
    <property type="molecule type" value="Genomic_DNA"/>
</dbReference>
<evidence type="ECO:0000313" key="6">
    <source>
        <dbReference type="Proteomes" id="UP000751190"/>
    </source>
</evidence>
<dbReference type="Gene3D" id="3.40.50.2300">
    <property type="match status" value="1"/>
</dbReference>
<dbReference type="InterPro" id="IPR001789">
    <property type="entry name" value="Sig_transdc_resp-reg_receiver"/>
</dbReference>
<reference evidence="5" key="1">
    <citation type="submission" date="2021-05" db="EMBL/GenBank/DDBJ databases">
        <title>The genome of the haptophyte Pavlova lutheri (Diacronema luteri, Pavlovales) - a model for lipid biosynthesis in eukaryotic algae.</title>
        <authorList>
            <person name="Hulatt C.J."/>
            <person name="Posewitz M.C."/>
        </authorList>
    </citation>
    <scope>NUCLEOTIDE SEQUENCE</scope>
    <source>
        <strain evidence="5">NIVA-4/92</strain>
    </source>
</reference>
<accession>A0A8J5XEV9</accession>
<name>A0A8J5XEV9_DIALT</name>
<dbReference type="PANTHER" id="PTHR44591:SF3">
    <property type="entry name" value="RESPONSE REGULATORY DOMAIN-CONTAINING PROTEIN"/>
    <property type="match status" value="1"/>
</dbReference>
<feature type="compositionally biased region" description="Basic and acidic residues" evidence="3">
    <location>
        <begin position="461"/>
        <end position="474"/>
    </location>
</feature>
<protein>
    <recommendedName>
        <fullName evidence="4">Response regulatory domain-containing protein</fullName>
    </recommendedName>
</protein>
<organism evidence="5 6">
    <name type="scientific">Diacronema lutheri</name>
    <name type="common">Unicellular marine alga</name>
    <name type="synonym">Monochrysis lutheri</name>
    <dbReference type="NCBI Taxonomy" id="2081491"/>
    <lineage>
        <taxon>Eukaryota</taxon>
        <taxon>Haptista</taxon>
        <taxon>Haptophyta</taxon>
        <taxon>Pavlovophyceae</taxon>
        <taxon>Pavlovales</taxon>
        <taxon>Pavlovaceae</taxon>
        <taxon>Diacronema</taxon>
    </lineage>
</organism>
<evidence type="ECO:0000313" key="5">
    <source>
        <dbReference type="EMBL" id="KAG8459439.1"/>
    </source>
</evidence>
<dbReference type="PROSITE" id="PS50110">
    <property type="entry name" value="RESPONSE_REGULATORY"/>
    <property type="match status" value="1"/>
</dbReference>
<feature type="compositionally biased region" description="Low complexity" evidence="3">
    <location>
        <begin position="556"/>
        <end position="576"/>
    </location>
</feature>
<dbReference type="GO" id="GO:0000160">
    <property type="term" value="P:phosphorelay signal transduction system"/>
    <property type="evidence" value="ECO:0007669"/>
    <property type="project" value="InterPro"/>
</dbReference>
<gene>
    <name evidence="5" type="ORF">KFE25_013075</name>
</gene>
<dbReference type="InterPro" id="IPR036915">
    <property type="entry name" value="Cyclin-like_sf"/>
</dbReference>
<evidence type="ECO:0000259" key="4">
    <source>
        <dbReference type="PROSITE" id="PS50110"/>
    </source>
</evidence>
<dbReference type="SUPFAM" id="SSF47954">
    <property type="entry name" value="Cyclin-like"/>
    <property type="match status" value="1"/>
</dbReference>
<evidence type="ECO:0000256" key="2">
    <source>
        <dbReference type="PROSITE-ProRule" id="PRU00169"/>
    </source>
</evidence>
<dbReference type="InterPro" id="IPR006671">
    <property type="entry name" value="Cyclin_N"/>
</dbReference>
<dbReference type="Gene3D" id="1.10.472.10">
    <property type="entry name" value="Cyclin-like"/>
    <property type="match status" value="1"/>
</dbReference>
<dbReference type="AlphaFoldDB" id="A0A8J5XEV9"/>
<dbReference type="Proteomes" id="UP000751190">
    <property type="component" value="Unassembled WGS sequence"/>
</dbReference>
<feature type="domain" description="Response regulatory" evidence="4">
    <location>
        <begin position="31"/>
        <end position="152"/>
    </location>
</feature>
<evidence type="ECO:0000256" key="1">
    <source>
        <dbReference type="ARBA" id="ARBA00022553"/>
    </source>
</evidence>
<feature type="compositionally biased region" description="Pro residues" evidence="3">
    <location>
        <begin position="450"/>
        <end position="459"/>
    </location>
</feature>
<keyword evidence="1 2" id="KW-0597">Phosphoprotein</keyword>
<dbReference type="PANTHER" id="PTHR44591">
    <property type="entry name" value="STRESS RESPONSE REGULATOR PROTEIN 1"/>
    <property type="match status" value="1"/>
</dbReference>
<feature type="region of interest" description="Disordered" evidence="3">
    <location>
        <begin position="443"/>
        <end position="474"/>
    </location>
</feature>
<feature type="region of interest" description="Disordered" evidence="3">
    <location>
        <begin position="528"/>
        <end position="587"/>
    </location>
</feature>
<dbReference type="SUPFAM" id="SSF52172">
    <property type="entry name" value="CheY-like"/>
    <property type="match status" value="1"/>
</dbReference>
<dbReference type="CDD" id="cd00156">
    <property type="entry name" value="REC"/>
    <property type="match status" value="1"/>
</dbReference>
<comment type="caution">
    <text evidence="5">The sequence shown here is derived from an EMBL/GenBank/DDBJ whole genome shotgun (WGS) entry which is preliminary data.</text>
</comment>